<dbReference type="PROSITE" id="PS51257">
    <property type="entry name" value="PROKAR_LIPOPROTEIN"/>
    <property type="match status" value="1"/>
</dbReference>
<accession>A0AAW0W2N3</accession>
<gene>
    <name evidence="3" type="ORF">OTU49_011847</name>
</gene>
<keyword evidence="2" id="KW-0732">Signal</keyword>
<evidence type="ECO:0000313" key="4">
    <source>
        <dbReference type="Proteomes" id="UP001445076"/>
    </source>
</evidence>
<dbReference type="EMBL" id="JARKIK010000091">
    <property type="protein sequence ID" value="KAK8723110.1"/>
    <property type="molecule type" value="Genomic_DNA"/>
</dbReference>
<reference evidence="3 4" key="1">
    <citation type="journal article" date="2024" name="BMC Genomics">
        <title>Genome assembly of redclaw crayfish (Cherax quadricarinatus) provides insights into its immune adaptation and hypoxia tolerance.</title>
        <authorList>
            <person name="Liu Z."/>
            <person name="Zheng J."/>
            <person name="Li H."/>
            <person name="Fang K."/>
            <person name="Wang S."/>
            <person name="He J."/>
            <person name="Zhou D."/>
            <person name="Weng S."/>
            <person name="Chi M."/>
            <person name="Gu Z."/>
            <person name="He J."/>
            <person name="Li F."/>
            <person name="Wang M."/>
        </authorList>
    </citation>
    <scope>NUCLEOTIDE SEQUENCE [LARGE SCALE GENOMIC DNA]</scope>
    <source>
        <strain evidence="3">ZL_2023a</strain>
    </source>
</reference>
<sequence>MTTHVCRILVCTLMCTLLVALACARDTGATYTSPAPPQVPDSHLQGSPSPLQEHEMRKRFIWTLTQEPYFYGKYGRGSHGGEQQVQQEVQQQEVQSLEGGAAVGSELLPQALSLRNPSSMHKRLYPRWYQAYVYKNPNFKQVPGPVGGGSKRFQPFHPLARFRGLSLGTSQYSSGHPALLDLPISDHSGHRLPTAPNAQPSLKYQNPAEEEVVSEEDSDDEVGQQVRAGELLQFLKTIASDRGLSSHTKGFRFGISRRK</sequence>
<feature type="region of interest" description="Disordered" evidence="1">
    <location>
        <begin position="187"/>
        <end position="222"/>
    </location>
</feature>
<feature type="region of interest" description="Disordered" evidence="1">
    <location>
        <begin position="30"/>
        <end position="50"/>
    </location>
</feature>
<feature type="compositionally biased region" description="Acidic residues" evidence="1">
    <location>
        <begin position="208"/>
        <end position="222"/>
    </location>
</feature>
<comment type="caution">
    <text evidence="3">The sequence shown here is derived from an EMBL/GenBank/DDBJ whole genome shotgun (WGS) entry which is preliminary data.</text>
</comment>
<organism evidence="3 4">
    <name type="scientific">Cherax quadricarinatus</name>
    <name type="common">Australian red claw crayfish</name>
    <dbReference type="NCBI Taxonomy" id="27406"/>
    <lineage>
        <taxon>Eukaryota</taxon>
        <taxon>Metazoa</taxon>
        <taxon>Ecdysozoa</taxon>
        <taxon>Arthropoda</taxon>
        <taxon>Crustacea</taxon>
        <taxon>Multicrustacea</taxon>
        <taxon>Malacostraca</taxon>
        <taxon>Eumalacostraca</taxon>
        <taxon>Eucarida</taxon>
        <taxon>Decapoda</taxon>
        <taxon>Pleocyemata</taxon>
        <taxon>Astacidea</taxon>
        <taxon>Parastacoidea</taxon>
        <taxon>Parastacidae</taxon>
        <taxon>Cherax</taxon>
    </lineage>
</organism>
<evidence type="ECO:0000313" key="3">
    <source>
        <dbReference type="EMBL" id="KAK8723110.1"/>
    </source>
</evidence>
<keyword evidence="4" id="KW-1185">Reference proteome</keyword>
<protein>
    <submittedName>
        <fullName evidence="3">Uncharacterized protein</fullName>
    </submittedName>
</protein>
<evidence type="ECO:0000256" key="1">
    <source>
        <dbReference type="SAM" id="MobiDB-lite"/>
    </source>
</evidence>
<proteinExistence type="predicted"/>
<dbReference type="AlphaFoldDB" id="A0AAW0W2N3"/>
<evidence type="ECO:0000256" key="2">
    <source>
        <dbReference type="SAM" id="SignalP"/>
    </source>
</evidence>
<feature type="chain" id="PRO_5043934469" evidence="2">
    <location>
        <begin position="25"/>
        <end position="259"/>
    </location>
</feature>
<name>A0AAW0W2N3_CHEQU</name>
<feature type="signal peptide" evidence="2">
    <location>
        <begin position="1"/>
        <end position="24"/>
    </location>
</feature>
<dbReference type="Proteomes" id="UP001445076">
    <property type="component" value="Unassembled WGS sequence"/>
</dbReference>